<reference evidence="3" key="1">
    <citation type="submission" date="2025-08" db="UniProtKB">
        <authorList>
            <consortium name="Ensembl"/>
        </authorList>
    </citation>
    <scope>IDENTIFICATION</scope>
</reference>
<feature type="signal peptide" evidence="2">
    <location>
        <begin position="1"/>
        <end position="23"/>
    </location>
</feature>
<evidence type="ECO:0000313" key="4">
    <source>
        <dbReference type="Proteomes" id="UP000265020"/>
    </source>
</evidence>
<feature type="region of interest" description="Disordered" evidence="1">
    <location>
        <begin position="120"/>
        <end position="142"/>
    </location>
</feature>
<dbReference type="Ensembl" id="ENSCVAT00000032304.1">
    <property type="protein sequence ID" value="ENSCVAP00000017427.1"/>
    <property type="gene ID" value="ENSCVAG00000020509.1"/>
</dbReference>
<protein>
    <submittedName>
        <fullName evidence="3">Actinodin3</fullName>
    </submittedName>
</protein>
<feature type="chain" id="PRO_5018734395" evidence="2">
    <location>
        <begin position="24"/>
        <end position="304"/>
    </location>
</feature>
<dbReference type="Proteomes" id="UP000265020">
    <property type="component" value="Unassembled WGS sequence"/>
</dbReference>
<evidence type="ECO:0000256" key="2">
    <source>
        <dbReference type="SAM" id="SignalP"/>
    </source>
</evidence>
<proteinExistence type="predicted"/>
<feature type="region of interest" description="Disordered" evidence="1">
    <location>
        <begin position="232"/>
        <end position="277"/>
    </location>
</feature>
<name>A0A3Q2DEQ7_CYPVA</name>
<sequence length="304" mass="34275">MFSPASLLRALCCLLLMPGFLGATSLLKIKRPDENPVRIGSAEANDFLTEPRSKRNVDPKWYRRDPDFQSYYRLYNSIGHIEGLYEIDRIRMLYQQMRHLELTNGPDASHYQNRIGLLTSTEEPPTTTHPPAPPTTPTPTPDQLEEIYLCNPKDPLCKPHVVYLPTGAVPILCDPRLNPACRAQKEKRIKASAAPMPAPPALGKVYPPAPPPVAMREMENECDPYWDPDCLIDQPPGPVQEASSPTAPLEDNLEPDKDTTDEGTVQFITNVDKKNIPSTYFDPYDFKRDLYDPFRYAETAPTPQ</sequence>
<keyword evidence="2" id="KW-0732">Signal</keyword>
<dbReference type="AlphaFoldDB" id="A0A3Q2DEQ7"/>
<evidence type="ECO:0000256" key="1">
    <source>
        <dbReference type="SAM" id="MobiDB-lite"/>
    </source>
</evidence>
<dbReference type="GeneTree" id="ENSGT00390000005067"/>
<organism evidence="3 4">
    <name type="scientific">Cyprinodon variegatus</name>
    <name type="common">Sheepshead minnow</name>
    <dbReference type="NCBI Taxonomy" id="28743"/>
    <lineage>
        <taxon>Eukaryota</taxon>
        <taxon>Metazoa</taxon>
        <taxon>Chordata</taxon>
        <taxon>Craniata</taxon>
        <taxon>Vertebrata</taxon>
        <taxon>Euteleostomi</taxon>
        <taxon>Actinopterygii</taxon>
        <taxon>Neopterygii</taxon>
        <taxon>Teleostei</taxon>
        <taxon>Neoteleostei</taxon>
        <taxon>Acanthomorphata</taxon>
        <taxon>Ovalentaria</taxon>
        <taxon>Atherinomorphae</taxon>
        <taxon>Cyprinodontiformes</taxon>
        <taxon>Cyprinodontidae</taxon>
        <taxon>Cyprinodon</taxon>
    </lineage>
</organism>
<reference evidence="3" key="2">
    <citation type="submission" date="2025-09" db="UniProtKB">
        <authorList>
            <consortium name="Ensembl"/>
        </authorList>
    </citation>
    <scope>IDENTIFICATION</scope>
</reference>
<accession>A0A3Q2DEQ7</accession>
<keyword evidence="4" id="KW-1185">Reference proteome</keyword>
<evidence type="ECO:0000313" key="3">
    <source>
        <dbReference type="Ensembl" id="ENSCVAP00000017427.1"/>
    </source>
</evidence>
<dbReference type="STRING" id="28743.ENSCVAP00000017427"/>
<dbReference type="OMA" id="CRPKTEE"/>
<feature type="compositionally biased region" description="Pro residues" evidence="1">
    <location>
        <begin position="127"/>
        <end position="140"/>
    </location>
</feature>